<evidence type="ECO:0000256" key="3">
    <source>
        <dbReference type="ARBA" id="ARBA00022475"/>
    </source>
</evidence>
<dbReference type="GO" id="GO:0005886">
    <property type="term" value="C:plasma membrane"/>
    <property type="evidence" value="ECO:0007669"/>
    <property type="project" value="UniProtKB-SubCell"/>
</dbReference>
<evidence type="ECO:0000256" key="2">
    <source>
        <dbReference type="ARBA" id="ARBA00022448"/>
    </source>
</evidence>
<dbReference type="InterPro" id="IPR011701">
    <property type="entry name" value="MFS"/>
</dbReference>
<keyword evidence="10" id="KW-1185">Reference proteome</keyword>
<protein>
    <submittedName>
        <fullName evidence="9">MFS transporter</fullName>
    </submittedName>
</protein>
<dbReference type="InterPro" id="IPR050171">
    <property type="entry name" value="MFS_Transporters"/>
</dbReference>
<dbReference type="Gene3D" id="1.20.1250.20">
    <property type="entry name" value="MFS general substrate transporter like domains"/>
    <property type="match status" value="1"/>
</dbReference>
<feature type="transmembrane region" description="Helical" evidence="7">
    <location>
        <begin position="84"/>
        <end position="102"/>
    </location>
</feature>
<feature type="transmembrane region" description="Helical" evidence="7">
    <location>
        <begin position="224"/>
        <end position="248"/>
    </location>
</feature>
<dbReference type="Proteomes" id="UP000664417">
    <property type="component" value="Unassembled WGS sequence"/>
</dbReference>
<accession>A0A8J7U8W6</accession>
<dbReference type="GO" id="GO:0022857">
    <property type="term" value="F:transmembrane transporter activity"/>
    <property type="evidence" value="ECO:0007669"/>
    <property type="project" value="InterPro"/>
</dbReference>
<feature type="transmembrane region" description="Helical" evidence="7">
    <location>
        <begin position="260"/>
        <end position="278"/>
    </location>
</feature>
<evidence type="ECO:0000313" key="10">
    <source>
        <dbReference type="Proteomes" id="UP000664417"/>
    </source>
</evidence>
<feature type="transmembrane region" description="Helical" evidence="7">
    <location>
        <begin position="376"/>
        <end position="397"/>
    </location>
</feature>
<feature type="transmembrane region" description="Helical" evidence="7">
    <location>
        <begin position="54"/>
        <end position="72"/>
    </location>
</feature>
<dbReference type="InterPro" id="IPR020846">
    <property type="entry name" value="MFS_dom"/>
</dbReference>
<feature type="transmembrane region" description="Helical" evidence="7">
    <location>
        <begin position="143"/>
        <end position="165"/>
    </location>
</feature>
<keyword evidence="6 7" id="KW-0472">Membrane</keyword>
<dbReference type="InterPro" id="IPR036259">
    <property type="entry name" value="MFS_trans_sf"/>
</dbReference>
<name>A0A8J7U8W6_9BACT</name>
<dbReference type="AlphaFoldDB" id="A0A8J7U8W6"/>
<keyword evidence="4 7" id="KW-0812">Transmembrane</keyword>
<evidence type="ECO:0000256" key="4">
    <source>
        <dbReference type="ARBA" id="ARBA00022692"/>
    </source>
</evidence>
<comment type="caution">
    <text evidence="9">The sequence shown here is derived from an EMBL/GenBank/DDBJ whole genome shotgun (WGS) entry which is preliminary data.</text>
</comment>
<organism evidence="9 10">
    <name type="scientific">Acanthopleuribacter pedis</name>
    <dbReference type="NCBI Taxonomy" id="442870"/>
    <lineage>
        <taxon>Bacteria</taxon>
        <taxon>Pseudomonadati</taxon>
        <taxon>Acidobacteriota</taxon>
        <taxon>Holophagae</taxon>
        <taxon>Acanthopleuribacterales</taxon>
        <taxon>Acanthopleuribacteraceae</taxon>
        <taxon>Acanthopleuribacter</taxon>
    </lineage>
</organism>
<gene>
    <name evidence="9" type="ORF">J3U88_31410</name>
</gene>
<dbReference type="RefSeq" id="WP_207862988.1">
    <property type="nucleotide sequence ID" value="NZ_JAFREP010000047.1"/>
</dbReference>
<dbReference type="PRINTS" id="PR01036">
    <property type="entry name" value="TCRTETB"/>
</dbReference>
<comment type="subcellular location">
    <subcellularLocation>
        <location evidence="1">Cell membrane</location>
        <topology evidence="1">Multi-pass membrane protein</topology>
    </subcellularLocation>
</comment>
<sequence>MKALLIWYRDTYRGVSRAVWILALVLLVNRAGTMVLPFLTLFLTQSRGLNEDQAALMLLAFGFGSVSGSYLGGQLTARFGAIRVITLTLLGAGLGFIGFLFLEGFAVLAAGCFVISLLADAFRPAIMTAVAESTTDENRTRSFTMLRLAGTLGMGIGPAVGGHLAEADYNLIFLVDGLTCIFAALAFMVMVHFFFDHAPTSKSAKDAAASAAELGRAPFRDGPFMAFMVLVTLFFVIIFQFFSTLPLYLKTDLMFSERDIGYIFSISSLVILLFEMPLVHTIERFNHIRLFGVGAFLFSLGLAMMVIDGSFLWISVCTIVFTSGEMLSLPFSNTIAAARAGNRTGEYMGVYAASASVGLLLGPPIGLWIQKRVTPVAFWIGVGLVGVIIWVAAVYLAKHWNGKEQPSAAAAEPLPAEASCH</sequence>
<dbReference type="SUPFAM" id="SSF103473">
    <property type="entry name" value="MFS general substrate transporter"/>
    <property type="match status" value="1"/>
</dbReference>
<dbReference type="CDD" id="cd17329">
    <property type="entry name" value="MFS_MdtH_MDR_like"/>
    <property type="match status" value="1"/>
</dbReference>
<evidence type="ECO:0000313" key="9">
    <source>
        <dbReference type="EMBL" id="MBO1323016.1"/>
    </source>
</evidence>
<dbReference type="PROSITE" id="PS50850">
    <property type="entry name" value="MFS"/>
    <property type="match status" value="1"/>
</dbReference>
<keyword evidence="5 7" id="KW-1133">Transmembrane helix</keyword>
<dbReference type="Pfam" id="PF07690">
    <property type="entry name" value="MFS_1"/>
    <property type="match status" value="1"/>
</dbReference>
<evidence type="ECO:0000256" key="6">
    <source>
        <dbReference type="ARBA" id="ARBA00023136"/>
    </source>
</evidence>
<feature type="transmembrane region" description="Helical" evidence="7">
    <location>
        <begin position="290"/>
        <end position="307"/>
    </location>
</feature>
<proteinExistence type="predicted"/>
<keyword evidence="2" id="KW-0813">Transport</keyword>
<feature type="domain" description="Major facilitator superfamily (MFS) profile" evidence="8">
    <location>
        <begin position="18"/>
        <end position="401"/>
    </location>
</feature>
<reference evidence="9" key="1">
    <citation type="submission" date="2021-03" db="EMBL/GenBank/DDBJ databases">
        <authorList>
            <person name="Wang G."/>
        </authorList>
    </citation>
    <scope>NUCLEOTIDE SEQUENCE</scope>
    <source>
        <strain evidence="9">KCTC 12899</strain>
    </source>
</reference>
<dbReference type="PANTHER" id="PTHR23517">
    <property type="entry name" value="RESISTANCE PROTEIN MDTM, PUTATIVE-RELATED-RELATED"/>
    <property type="match status" value="1"/>
</dbReference>
<evidence type="ECO:0000256" key="1">
    <source>
        <dbReference type="ARBA" id="ARBA00004651"/>
    </source>
</evidence>
<feature type="transmembrane region" description="Helical" evidence="7">
    <location>
        <begin position="171"/>
        <end position="195"/>
    </location>
</feature>
<keyword evidence="3" id="KW-1003">Cell membrane</keyword>
<feature type="transmembrane region" description="Helical" evidence="7">
    <location>
        <begin position="313"/>
        <end position="336"/>
    </location>
</feature>
<feature type="transmembrane region" description="Helical" evidence="7">
    <location>
        <begin position="20"/>
        <end position="42"/>
    </location>
</feature>
<evidence type="ECO:0000256" key="5">
    <source>
        <dbReference type="ARBA" id="ARBA00022989"/>
    </source>
</evidence>
<dbReference type="PANTHER" id="PTHR23517:SF2">
    <property type="entry name" value="MULTIDRUG RESISTANCE PROTEIN MDTH"/>
    <property type="match status" value="1"/>
</dbReference>
<feature type="transmembrane region" description="Helical" evidence="7">
    <location>
        <begin position="108"/>
        <end position="131"/>
    </location>
</feature>
<feature type="transmembrane region" description="Helical" evidence="7">
    <location>
        <begin position="348"/>
        <end position="370"/>
    </location>
</feature>
<evidence type="ECO:0000259" key="8">
    <source>
        <dbReference type="PROSITE" id="PS50850"/>
    </source>
</evidence>
<dbReference type="EMBL" id="JAFREP010000047">
    <property type="protein sequence ID" value="MBO1323016.1"/>
    <property type="molecule type" value="Genomic_DNA"/>
</dbReference>
<evidence type="ECO:0000256" key="7">
    <source>
        <dbReference type="SAM" id="Phobius"/>
    </source>
</evidence>